<evidence type="ECO:0000313" key="2">
    <source>
        <dbReference type="Proteomes" id="UP000248536"/>
    </source>
</evidence>
<dbReference type="PROSITE" id="PS51257">
    <property type="entry name" value="PROKAR_LIPOPROTEIN"/>
    <property type="match status" value="1"/>
</dbReference>
<name>A0A2Z4LSG7_9FLAO</name>
<dbReference type="Proteomes" id="UP000248536">
    <property type="component" value="Chromosome"/>
</dbReference>
<accession>A0A2Z4LSG7</accession>
<dbReference type="EMBL" id="CP030104">
    <property type="protein sequence ID" value="AWX44524.1"/>
    <property type="molecule type" value="Genomic_DNA"/>
</dbReference>
<dbReference type="InterPro" id="IPR032286">
    <property type="entry name" value="DUF4837"/>
</dbReference>
<protein>
    <recommendedName>
        <fullName evidence="3">DUF4837 family protein</fullName>
    </recommendedName>
</protein>
<dbReference type="OrthoDB" id="1115230at2"/>
<gene>
    <name evidence="1" type="ORF">HME9304_01527</name>
</gene>
<dbReference type="Pfam" id="PF16125">
    <property type="entry name" value="DUF4837"/>
    <property type="match status" value="1"/>
</dbReference>
<reference evidence="1 2" key="1">
    <citation type="submission" date="2018-06" db="EMBL/GenBank/DDBJ databases">
        <title>Spongiibacterium sp. HME9304 Genome sequencing and assembly.</title>
        <authorList>
            <person name="Kang H."/>
            <person name="Kim H."/>
            <person name="Joh K."/>
        </authorList>
    </citation>
    <scope>NUCLEOTIDE SEQUENCE [LARGE SCALE GENOMIC DNA]</scope>
    <source>
        <strain evidence="1 2">HME9304</strain>
    </source>
</reference>
<dbReference type="KEGG" id="spon:HME9304_01527"/>
<dbReference type="RefSeq" id="WP_112377992.1">
    <property type="nucleotide sequence ID" value="NZ_CP030104.1"/>
</dbReference>
<organism evidence="1 2">
    <name type="scientific">Flagellimonas maritima</name>
    <dbReference type="NCBI Taxonomy" id="1383885"/>
    <lineage>
        <taxon>Bacteria</taxon>
        <taxon>Pseudomonadati</taxon>
        <taxon>Bacteroidota</taxon>
        <taxon>Flavobacteriia</taxon>
        <taxon>Flavobacteriales</taxon>
        <taxon>Flavobacteriaceae</taxon>
        <taxon>Flagellimonas</taxon>
    </lineage>
</organism>
<proteinExistence type="predicted"/>
<dbReference type="AlphaFoldDB" id="A0A2Z4LSG7"/>
<sequence length="333" mass="37326">MKKIGTLLTTILLLVVLSCKDSGPKERFLPPSTGGINSLMVVMDTELWKGGIGDKIREHFAAPVLGLPQREPKFTITQVPPQVFKGATAYSRSVLFVDQDTLSLAHIKADVYAKPQRIAIIKGETYNELAGNLDSLADKAISSFKQVEIAEAQKRFKRSLNKDAALQEEFGIDLKIPSLYKVGRREKNFVWMDIQIPKGTMNIVAYQLPWNTFDNDSTFVSDIVKIRDSIGKKFIPGPYENTFMVTEKAFAPYVFPAEIGGKKAAEVKGIWEINGYPMAGPFLTYIINDKENDRKLVLEGFTFAPSAEKRDYMFELEAILRTISFNSAPEKLQ</sequence>
<keyword evidence="2" id="KW-1185">Reference proteome</keyword>
<evidence type="ECO:0008006" key="3">
    <source>
        <dbReference type="Google" id="ProtNLM"/>
    </source>
</evidence>
<evidence type="ECO:0000313" key="1">
    <source>
        <dbReference type="EMBL" id="AWX44524.1"/>
    </source>
</evidence>